<proteinExistence type="predicted"/>
<dbReference type="Gene3D" id="3.40.50.300">
    <property type="entry name" value="P-loop containing nucleotide triphosphate hydrolases"/>
    <property type="match status" value="1"/>
</dbReference>
<organism evidence="3 4">
    <name type="scientific">Gymnopilus dilepis</name>
    <dbReference type="NCBI Taxonomy" id="231916"/>
    <lineage>
        <taxon>Eukaryota</taxon>
        <taxon>Fungi</taxon>
        <taxon>Dikarya</taxon>
        <taxon>Basidiomycota</taxon>
        <taxon>Agaricomycotina</taxon>
        <taxon>Agaricomycetes</taxon>
        <taxon>Agaricomycetidae</taxon>
        <taxon>Agaricales</taxon>
        <taxon>Agaricineae</taxon>
        <taxon>Hymenogastraceae</taxon>
        <taxon>Gymnopilus</taxon>
    </lineage>
</organism>
<dbReference type="AlphaFoldDB" id="A0A409WCC4"/>
<feature type="coiled-coil region" evidence="1">
    <location>
        <begin position="219"/>
        <end position="253"/>
    </location>
</feature>
<dbReference type="CDD" id="cd00882">
    <property type="entry name" value="Ras_like_GTPase"/>
    <property type="match status" value="1"/>
</dbReference>
<dbReference type="SUPFAM" id="SSF52540">
    <property type="entry name" value="P-loop containing nucleoside triphosphate hydrolases"/>
    <property type="match status" value="1"/>
</dbReference>
<dbReference type="Pfam" id="PF01926">
    <property type="entry name" value="MMR_HSR1"/>
    <property type="match status" value="1"/>
</dbReference>
<dbReference type="STRING" id="231916.A0A409WCC4"/>
<feature type="domain" description="G" evidence="2">
    <location>
        <begin position="14"/>
        <end position="75"/>
    </location>
</feature>
<reference evidence="3 4" key="1">
    <citation type="journal article" date="2018" name="Evol. Lett.">
        <title>Horizontal gene cluster transfer increased hallucinogenic mushroom diversity.</title>
        <authorList>
            <person name="Reynolds H.T."/>
            <person name="Vijayakumar V."/>
            <person name="Gluck-Thaler E."/>
            <person name="Korotkin H.B."/>
            <person name="Matheny P.B."/>
            <person name="Slot J.C."/>
        </authorList>
    </citation>
    <scope>NUCLEOTIDE SEQUENCE [LARGE SCALE GENOMIC DNA]</scope>
    <source>
        <strain evidence="3 4">SRW20</strain>
    </source>
</reference>
<evidence type="ECO:0000256" key="1">
    <source>
        <dbReference type="SAM" id="Coils"/>
    </source>
</evidence>
<dbReference type="Proteomes" id="UP000284706">
    <property type="component" value="Unassembled WGS sequence"/>
</dbReference>
<evidence type="ECO:0000313" key="4">
    <source>
        <dbReference type="Proteomes" id="UP000284706"/>
    </source>
</evidence>
<name>A0A409WCC4_9AGAR</name>
<evidence type="ECO:0000313" key="3">
    <source>
        <dbReference type="EMBL" id="PPQ76185.1"/>
    </source>
</evidence>
<dbReference type="InParanoid" id="A0A409WCC4"/>
<accession>A0A409WCC4</accession>
<dbReference type="InterPro" id="IPR027417">
    <property type="entry name" value="P-loop_NTPase"/>
</dbReference>
<protein>
    <recommendedName>
        <fullName evidence="2">G domain-containing protein</fullName>
    </recommendedName>
</protein>
<dbReference type="GO" id="GO:0005525">
    <property type="term" value="F:GTP binding"/>
    <property type="evidence" value="ECO:0007669"/>
    <property type="project" value="InterPro"/>
</dbReference>
<gene>
    <name evidence="3" type="ORF">CVT26_009359</name>
</gene>
<comment type="caution">
    <text evidence="3">The sequence shown here is derived from an EMBL/GenBank/DDBJ whole genome shotgun (WGS) entry which is preliminary data.</text>
</comment>
<sequence>MSSSKKGPLQQAMILIMGPTGTGKSSFIKAVTNDDDIQIGHTLKSQTFDLQEYHYSHDGVAVTLVDTPGFDDSRENVTDTDILSKIAAFLQEGEGRHLNGLVYLHRISDPRLGGQARMNLRMFEAICGDKTFPCVRIATTFWNRVEPGVGDEREAELKEDAFRPLLEGGAKLFRHDNGSESARIIVSEVIHNEPFVTKFQEELRAGVPLAKTSAGGVIFEEVKDLQQKHDNEIEELKRELEEAKGSNNAELQTGLEEDLQKQMEALRRLGLDENKLQTLMFSPVGNGSPTWLTTLRELLRSLFQPFRACAKAESD</sequence>
<evidence type="ECO:0000259" key="2">
    <source>
        <dbReference type="Pfam" id="PF01926"/>
    </source>
</evidence>
<dbReference type="EMBL" id="NHYE01005187">
    <property type="protein sequence ID" value="PPQ76185.1"/>
    <property type="molecule type" value="Genomic_DNA"/>
</dbReference>
<dbReference type="OrthoDB" id="8954335at2759"/>
<keyword evidence="1" id="KW-0175">Coiled coil</keyword>
<keyword evidence="4" id="KW-1185">Reference proteome</keyword>
<dbReference type="InterPro" id="IPR006073">
    <property type="entry name" value="GTP-bd"/>
</dbReference>